<dbReference type="EMBL" id="JAYMGO010000003">
    <property type="protein sequence ID" value="KAL1279266.1"/>
    <property type="molecule type" value="Genomic_DNA"/>
</dbReference>
<dbReference type="Proteomes" id="UP001558613">
    <property type="component" value="Unassembled WGS sequence"/>
</dbReference>
<dbReference type="PANTHER" id="PTHR31594:SF11">
    <property type="entry name" value="NEOVERRUCOTOXIN SUBUNIT ALPHA-LIKE ISOFORM X1-RELATED"/>
    <property type="match status" value="1"/>
</dbReference>
<sequence>MNRPGGLVEVGGSAKYLHDTKSSNRQSRITMYYKETTRYEELTMRHLDQITYPEVSDQKTATHVVIVVLYGAQAFMVFDRTLTEEENKQKIQEELNAIVEKIPELSTDGNPALQMTNAEKKMVENITCTFHGDVHLQQNLTTYMEALDVYKQLPDLLKDNPQNEVPIKVWLYPLHLLNATAARVEREISTNVTVATEDIMERQK</sequence>
<accession>A0ABR3NQG8</accession>
<gene>
    <name evidence="1" type="ORF">QQF64_025939</name>
</gene>
<keyword evidence="2" id="KW-1185">Reference proteome</keyword>
<dbReference type="InterPro" id="IPR052090">
    <property type="entry name" value="Cytolytic_pore-forming_toxin"/>
</dbReference>
<comment type="caution">
    <text evidence="1">The sequence shown here is derived from an EMBL/GenBank/DDBJ whole genome shotgun (WGS) entry which is preliminary data.</text>
</comment>
<name>A0ABR3NQG8_9TELE</name>
<evidence type="ECO:0000313" key="2">
    <source>
        <dbReference type="Proteomes" id="UP001558613"/>
    </source>
</evidence>
<reference evidence="1 2" key="1">
    <citation type="submission" date="2023-09" db="EMBL/GenBank/DDBJ databases">
        <authorList>
            <person name="Wang M."/>
        </authorList>
    </citation>
    <scope>NUCLEOTIDE SEQUENCE [LARGE SCALE GENOMIC DNA]</scope>
    <source>
        <strain evidence="1">GT-2023</strain>
        <tissue evidence="1">Liver</tissue>
    </source>
</reference>
<evidence type="ECO:0000313" key="1">
    <source>
        <dbReference type="EMBL" id="KAL1279266.1"/>
    </source>
</evidence>
<proteinExistence type="predicted"/>
<dbReference type="PANTHER" id="PTHR31594">
    <property type="entry name" value="AIG1-TYPE G DOMAIN-CONTAINING PROTEIN"/>
    <property type="match status" value="1"/>
</dbReference>
<organism evidence="1 2">
    <name type="scientific">Cirrhinus molitorella</name>
    <name type="common">mud carp</name>
    <dbReference type="NCBI Taxonomy" id="172907"/>
    <lineage>
        <taxon>Eukaryota</taxon>
        <taxon>Metazoa</taxon>
        <taxon>Chordata</taxon>
        <taxon>Craniata</taxon>
        <taxon>Vertebrata</taxon>
        <taxon>Euteleostomi</taxon>
        <taxon>Actinopterygii</taxon>
        <taxon>Neopterygii</taxon>
        <taxon>Teleostei</taxon>
        <taxon>Ostariophysi</taxon>
        <taxon>Cypriniformes</taxon>
        <taxon>Cyprinidae</taxon>
        <taxon>Labeoninae</taxon>
        <taxon>Labeonini</taxon>
        <taxon>Cirrhinus</taxon>
    </lineage>
</organism>
<protein>
    <submittedName>
        <fullName evidence="1">Uncharacterized protein</fullName>
    </submittedName>
</protein>